<proteinExistence type="inferred from homology"/>
<reference evidence="5 6" key="1">
    <citation type="submission" date="2017-03" db="EMBL/GenBank/DDBJ databases">
        <title>Genomic insights into Mycobacterium simiae human colonization.</title>
        <authorList>
            <person name="Steffani J.L."/>
            <person name="Brunck M.E."/>
            <person name="Cruz E."/>
            <person name="Montiel R."/>
            <person name="Barona F."/>
        </authorList>
    </citation>
    <scope>NUCLEOTIDE SEQUENCE [LARGE SCALE GENOMIC DNA]</scope>
    <source>
        <strain evidence="5 6">MsiGto</strain>
    </source>
</reference>
<sequence>MVAPTCSWVPRAIAAPLRPPVVERRSVVITGASRGLGFASAVRLYREGWQVVAAMRTPERGIALLREATGAAEDDDRLLGVQLDLMDAASISAAAKVIEERIGAPDAIVHNAGISAAGMVEETDTTLWQTMFTTHVIAPVALTKALLPSMRAAGRGRIVLVSSAAGVRGQPATGPYSASKGAMERWGESLAFEVAPFGIGVSVLVTGTYDTEIITDAGTTDDRDFTGPYARHHQTMNSRGRYAIKFARSPERFTDGLVKALADHGAFRRHGVGPDALMLLTFNRLLPASGMHHMSRIVLGIPRFGSMRDGAYPLTTTQRVMVAAAKVLPQRVMTQLASLAMRFSRTQSARKEGGSDD</sequence>
<dbReference type="InterPro" id="IPR020904">
    <property type="entry name" value="Sc_DH/Rdtase_CS"/>
</dbReference>
<dbReference type="GO" id="GO:0016491">
    <property type="term" value="F:oxidoreductase activity"/>
    <property type="evidence" value="ECO:0007669"/>
    <property type="project" value="UniProtKB-KW"/>
</dbReference>
<comment type="caution">
    <text evidence="5">The sequence shown here is derived from an EMBL/GenBank/DDBJ whole genome shotgun (WGS) entry which is preliminary data.</text>
</comment>
<dbReference type="InterPro" id="IPR036291">
    <property type="entry name" value="NAD(P)-bd_dom_sf"/>
</dbReference>
<protein>
    <submittedName>
        <fullName evidence="5">Short-chain dehydrogenase/reductase</fullName>
    </submittedName>
</protein>
<dbReference type="PROSITE" id="PS00061">
    <property type="entry name" value="ADH_SHORT"/>
    <property type="match status" value="1"/>
</dbReference>
<dbReference type="InterPro" id="IPR057326">
    <property type="entry name" value="KR_dom"/>
</dbReference>
<keyword evidence="6" id="KW-1185">Reference proteome</keyword>
<dbReference type="Gene3D" id="3.40.50.720">
    <property type="entry name" value="NAD(P)-binding Rossmann-like Domain"/>
    <property type="match status" value="1"/>
</dbReference>
<feature type="domain" description="Ketoreductase" evidence="4">
    <location>
        <begin position="25"/>
        <end position="211"/>
    </location>
</feature>
<dbReference type="PANTHER" id="PTHR44196">
    <property type="entry name" value="DEHYDROGENASE/REDUCTASE SDR FAMILY MEMBER 7B"/>
    <property type="match status" value="1"/>
</dbReference>
<evidence type="ECO:0000313" key="6">
    <source>
        <dbReference type="Proteomes" id="UP000193040"/>
    </source>
</evidence>
<gene>
    <name evidence="5" type="ORF">B5M45_15680</name>
</gene>
<dbReference type="AlphaFoldDB" id="A0A1X0Y3D3"/>
<evidence type="ECO:0000259" key="4">
    <source>
        <dbReference type="SMART" id="SM00822"/>
    </source>
</evidence>
<dbReference type="PRINTS" id="PR00080">
    <property type="entry name" value="SDRFAMILY"/>
</dbReference>
<dbReference type="SMART" id="SM00822">
    <property type="entry name" value="PKS_KR"/>
    <property type="match status" value="1"/>
</dbReference>
<evidence type="ECO:0000256" key="3">
    <source>
        <dbReference type="RuleBase" id="RU000363"/>
    </source>
</evidence>
<dbReference type="EMBL" id="MZZM01000019">
    <property type="protein sequence ID" value="ORJ59721.1"/>
    <property type="molecule type" value="Genomic_DNA"/>
</dbReference>
<dbReference type="GO" id="GO:0016020">
    <property type="term" value="C:membrane"/>
    <property type="evidence" value="ECO:0007669"/>
    <property type="project" value="TreeGrafter"/>
</dbReference>
<accession>A0A1X0Y3D3</accession>
<organism evidence="5 6">
    <name type="scientific">Mycobacterium simiae</name>
    <name type="common">Mycobacterium habana</name>
    <dbReference type="NCBI Taxonomy" id="1784"/>
    <lineage>
        <taxon>Bacteria</taxon>
        <taxon>Bacillati</taxon>
        <taxon>Actinomycetota</taxon>
        <taxon>Actinomycetes</taxon>
        <taxon>Mycobacteriales</taxon>
        <taxon>Mycobacteriaceae</taxon>
        <taxon>Mycobacterium</taxon>
        <taxon>Mycobacterium simiae complex</taxon>
    </lineage>
</organism>
<dbReference type="PANTHER" id="PTHR44196:SF1">
    <property type="entry name" value="DEHYDROGENASE_REDUCTASE SDR FAMILY MEMBER 7B"/>
    <property type="match status" value="1"/>
</dbReference>
<evidence type="ECO:0000313" key="5">
    <source>
        <dbReference type="EMBL" id="ORJ59721.1"/>
    </source>
</evidence>
<dbReference type="Pfam" id="PF00106">
    <property type="entry name" value="adh_short"/>
    <property type="match status" value="1"/>
</dbReference>
<dbReference type="PRINTS" id="PR00081">
    <property type="entry name" value="GDHRDH"/>
</dbReference>
<dbReference type="CDD" id="cd05374">
    <property type="entry name" value="17beta-HSD-like_SDR_c"/>
    <property type="match status" value="1"/>
</dbReference>
<dbReference type="SUPFAM" id="SSF51735">
    <property type="entry name" value="NAD(P)-binding Rossmann-fold domains"/>
    <property type="match status" value="1"/>
</dbReference>
<keyword evidence="2" id="KW-0560">Oxidoreductase</keyword>
<evidence type="ECO:0000256" key="2">
    <source>
        <dbReference type="ARBA" id="ARBA00023002"/>
    </source>
</evidence>
<comment type="similarity">
    <text evidence="1 3">Belongs to the short-chain dehydrogenases/reductases (SDR) family.</text>
</comment>
<dbReference type="InterPro" id="IPR002347">
    <property type="entry name" value="SDR_fam"/>
</dbReference>
<evidence type="ECO:0000256" key="1">
    <source>
        <dbReference type="ARBA" id="ARBA00006484"/>
    </source>
</evidence>
<name>A0A1X0Y3D3_MYCSI</name>
<dbReference type="Proteomes" id="UP000193040">
    <property type="component" value="Unassembled WGS sequence"/>
</dbReference>